<evidence type="ECO:0000259" key="1">
    <source>
        <dbReference type="PROSITE" id="PS50011"/>
    </source>
</evidence>
<dbReference type="STRING" id="1094619.G5A104"/>
<dbReference type="SMR" id="G5A104"/>
<feature type="domain" description="Protein kinase" evidence="1">
    <location>
        <begin position="19"/>
        <end position="269"/>
    </location>
</feature>
<feature type="non-terminal residue" evidence="2">
    <location>
        <position position="269"/>
    </location>
</feature>
<dbReference type="KEGG" id="psoj:PHYSODRAFT_407048"/>
<feature type="non-terminal residue" evidence="2">
    <location>
        <position position="1"/>
    </location>
</feature>
<keyword evidence="3" id="KW-1185">Reference proteome</keyword>
<dbReference type="Gene3D" id="1.10.510.10">
    <property type="entry name" value="Transferase(Phosphotransferase) domain 1"/>
    <property type="match status" value="1"/>
</dbReference>
<dbReference type="InterPro" id="IPR000719">
    <property type="entry name" value="Prot_kinase_dom"/>
</dbReference>
<dbReference type="InParanoid" id="G5A104"/>
<dbReference type="GO" id="GO:0005524">
    <property type="term" value="F:ATP binding"/>
    <property type="evidence" value="ECO:0007669"/>
    <property type="project" value="InterPro"/>
</dbReference>
<dbReference type="Pfam" id="PF07714">
    <property type="entry name" value="PK_Tyr_Ser-Thr"/>
    <property type="match status" value="1"/>
</dbReference>
<gene>
    <name evidence="2" type="ORF">PHYSODRAFT_407048</name>
</gene>
<dbReference type="GO" id="GO:0004674">
    <property type="term" value="F:protein serine/threonine kinase activity"/>
    <property type="evidence" value="ECO:0007669"/>
    <property type="project" value="TreeGrafter"/>
</dbReference>
<dbReference type="RefSeq" id="XP_009534181.1">
    <property type="nucleotide sequence ID" value="XM_009535886.1"/>
</dbReference>
<dbReference type="PANTHER" id="PTHR44329:SF214">
    <property type="entry name" value="PROTEIN KINASE DOMAIN-CONTAINING PROTEIN"/>
    <property type="match status" value="1"/>
</dbReference>
<dbReference type="InterPro" id="IPR001245">
    <property type="entry name" value="Ser-Thr/Tyr_kinase_cat_dom"/>
</dbReference>
<name>G5A104_PHYSP</name>
<dbReference type="InterPro" id="IPR008271">
    <property type="entry name" value="Ser/Thr_kinase_AS"/>
</dbReference>
<dbReference type="InterPro" id="IPR011009">
    <property type="entry name" value="Kinase-like_dom_sf"/>
</dbReference>
<protein>
    <recommendedName>
        <fullName evidence="1">Protein kinase domain-containing protein</fullName>
    </recommendedName>
</protein>
<dbReference type="PROSITE" id="PS50011">
    <property type="entry name" value="PROTEIN_KINASE_DOM"/>
    <property type="match status" value="1"/>
</dbReference>
<dbReference type="PANTHER" id="PTHR44329">
    <property type="entry name" value="SERINE/THREONINE-PROTEIN KINASE TNNI3K-RELATED"/>
    <property type="match status" value="1"/>
</dbReference>
<dbReference type="AlphaFoldDB" id="G5A104"/>
<dbReference type="PIRSF" id="PIRSF000654">
    <property type="entry name" value="Integrin-linked_kinase"/>
    <property type="match status" value="1"/>
</dbReference>
<organism evidence="2 3">
    <name type="scientific">Phytophthora sojae (strain P6497)</name>
    <name type="common">Soybean stem and root rot agent</name>
    <name type="synonym">Phytophthora megasperma f. sp. glycines</name>
    <dbReference type="NCBI Taxonomy" id="1094619"/>
    <lineage>
        <taxon>Eukaryota</taxon>
        <taxon>Sar</taxon>
        <taxon>Stramenopiles</taxon>
        <taxon>Oomycota</taxon>
        <taxon>Peronosporomycetes</taxon>
        <taxon>Peronosporales</taxon>
        <taxon>Peronosporaceae</taxon>
        <taxon>Phytophthora</taxon>
    </lineage>
</organism>
<evidence type="ECO:0000313" key="3">
    <source>
        <dbReference type="Proteomes" id="UP000002640"/>
    </source>
</evidence>
<dbReference type="GeneID" id="20651498"/>
<dbReference type="PROSITE" id="PS00108">
    <property type="entry name" value="PROTEIN_KINASE_ST"/>
    <property type="match status" value="1"/>
</dbReference>
<sequence>PDVEVVESLPEWFIGPNMLENEVPFASGGFGEVSRAQWLNTDVVVKRMSINSSNDEKRRNLFLNEVALWFGLNHPYVMKLFGGCHVGKKPFFVCEEAKNGSLIKYLEKLKEKSTRSMEGVWAKLYEASLSLEYLHARGIIHRDLKCDNILVGSDGQAKLTDFGLSAFASADNQGDFSDAAHWVAPGCLEGKQATFASDIFSFGMCIIQAVTGKHPWGNFENLLVAKRVRNGELPPRPQEFTSSPWELVESMCKFKPSERLDILVVVQRL</sequence>
<dbReference type="EMBL" id="JH159158">
    <property type="protein sequence ID" value="EGZ11436.1"/>
    <property type="molecule type" value="Genomic_DNA"/>
</dbReference>
<dbReference type="Proteomes" id="UP000002640">
    <property type="component" value="Unassembled WGS sequence"/>
</dbReference>
<reference evidence="2 3" key="1">
    <citation type="journal article" date="2006" name="Science">
        <title>Phytophthora genome sequences uncover evolutionary origins and mechanisms of pathogenesis.</title>
        <authorList>
            <person name="Tyler B.M."/>
            <person name="Tripathy S."/>
            <person name="Zhang X."/>
            <person name="Dehal P."/>
            <person name="Jiang R.H."/>
            <person name="Aerts A."/>
            <person name="Arredondo F.D."/>
            <person name="Baxter L."/>
            <person name="Bensasson D."/>
            <person name="Beynon J.L."/>
            <person name="Chapman J."/>
            <person name="Damasceno C.M."/>
            <person name="Dorrance A.E."/>
            <person name="Dou D."/>
            <person name="Dickerman A.W."/>
            <person name="Dubchak I.L."/>
            <person name="Garbelotto M."/>
            <person name="Gijzen M."/>
            <person name="Gordon S.G."/>
            <person name="Govers F."/>
            <person name="Grunwald N.J."/>
            <person name="Huang W."/>
            <person name="Ivors K.L."/>
            <person name="Jones R.W."/>
            <person name="Kamoun S."/>
            <person name="Krampis K."/>
            <person name="Lamour K.H."/>
            <person name="Lee M.K."/>
            <person name="McDonald W.H."/>
            <person name="Medina M."/>
            <person name="Meijer H.J."/>
            <person name="Nordberg E.K."/>
            <person name="Maclean D.J."/>
            <person name="Ospina-Giraldo M.D."/>
            <person name="Morris P.F."/>
            <person name="Phuntumart V."/>
            <person name="Putnam N.H."/>
            <person name="Rash S."/>
            <person name="Rose J.K."/>
            <person name="Sakihama Y."/>
            <person name="Salamov A.A."/>
            <person name="Savidor A."/>
            <person name="Scheuring C.F."/>
            <person name="Smith B.M."/>
            <person name="Sobral B.W."/>
            <person name="Terry A."/>
            <person name="Torto-Alalibo T.A."/>
            <person name="Win J."/>
            <person name="Xu Z."/>
            <person name="Zhang H."/>
            <person name="Grigoriev I.V."/>
            <person name="Rokhsar D.S."/>
            <person name="Boore J.L."/>
        </authorList>
    </citation>
    <scope>NUCLEOTIDE SEQUENCE [LARGE SCALE GENOMIC DNA]</scope>
    <source>
        <strain evidence="2 3">P6497</strain>
    </source>
</reference>
<dbReference type="SUPFAM" id="SSF56112">
    <property type="entry name" value="Protein kinase-like (PK-like)"/>
    <property type="match status" value="1"/>
</dbReference>
<accession>G5A104</accession>
<evidence type="ECO:0000313" key="2">
    <source>
        <dbReference type="EMBL" id="EGZ11436.1"/>
    </source>
</evidence>
<dbReference type="InterPro" id="IPR051681">
    <property type="entry name" value="Ser/Thr_Kinases-Pseudokinases"/>
</dbReference>
<dbReference type="SMART" id="SM00220">
    <property type="entry name" value="S_TKc"/>
    <property type="match status" value="1"/>
</dbReference>
<proteinExistence type="predicted"/>